<feature type="compositionally biased region" description="Low complexity" evidence="1">
    <location>
        <begin position="258"/>
        <end position="270"/>
    </location>
</feature>
<sequence length="378" mass="40149">MAYTASSMQSPVTPSRQIGAARGPRRTPASRSKKPYARPQLSTTNDSQADYQSQASPGFLKGMRSLVARLWGTSLKSKSSVAAAPSREIPAKSGSLEMHPEKEAKAEPSAATISAASSQAAARSAAASENAAERTSRHAATVSEFTRARRPTAESLFAPSPYAYNKRLATASPSVASLRDSQRTKSESPALSRRHSSVRADPRIARLPSGSQLMTPRNGSLEASRVVSPSNAQRLLNTLGSIHTPILDARSRSAGGPLSASHSRLSRGSSDLQLSATERITPMPLRRLPISLLAFEDTSNDKRSSPLAEPAAPIDTSSLRRSTSLRAIPRRQATAPSLARTIQLQQARKAVAERLIRDRAASAQPASNSEAGNETDDA</sequence>
<evidence type="ECO:0000256" key="1">
    <source>
        <dbReference type="SAM" id="MobiDB-lite"/>
    </source>
</evidence>
<organism evidence="2 3">
    <name type="scientific">Coemansia brasiliensis</name>
    <dbReference type="NCBI Taxonomy" id="2650707"/>
    <lineage>
        <taxon>Eukaryota</taxon>
        <taxon>Fungi</taxon>
        <taxon>Fungi incertae sedis</taxon>
        <taxon>Zoopagomycota</taxon>
        <taxon>Kickxellomycotina</taxon>
        <taxon>Kickxellomycetes</taxon>
        <taxon>Kickxellales</taxon>
        <taxon>Kickxellaceae</taxon>
        <taxon>Coemansia</taxon>
    </lineage>
</organism>
<name>A0A9W8LZQ1_9FUNG</name>
<evidence type="ECO:0000313" key="2">
    <source>
        <dbReference type="EMBL" id="KAJ2849449.1"/>
    </source>
</evidence>
<feature type="compositionally biased region" description="Polar residues" evidence="1">
    <location>
        <begin position="1"/>
        <end position="16"/>
    </location>
</feature>
<comment type="caution">
    <text evidence="2">The sequence shown here is derived from an EMBL/GenBank/DDBJ whole genome shotgun (WGS) entry which is preliminary data.</text>
</comment>
<feature type="non-terminal residue" evidence="2">
    <location>
        <position position="378"/>
    </location>
</feature>
<reference evidence="2" key="1">
    <citation type="submission" date="2022-07" db="EMBL/GenBank/DDBJ databases">
        <title>Phylogenomic reconstructions and comparative analyses of Kickxellomycotina fungi.</title>
        <authorList>
            <person name="Reynolds N.K."/>
            <person name="Stajich J.E."/>
            <person name="Barry K."/>
            <person name="Grigoriev I.V."/>
            <person name="Crous P."/>
            <person name="Smith M.E."/>
        </authorList>
    </citation>
    <scope>NUCLEOTIDE SEQUENCE</scope>
    <source>
        <strain evidence="2">NRRL 1566</strain>
    </source>
</reference>
<feature type="compositionally biased region" description="Low complexity" evidence="1">
    <location>
        <begin position="107"/>
        <end position="130"/>
    </location>
</feature>
<keyword evidence="3" id="KW-1185">Reference proteome</keyword>
<feature type="compositionally biased region" description="Polar residues" evidence="1">
    <location>
        <begin position="209"/>
        <end position="218"/>
    </location>
</feature>
<feature type="region of interest" description="Disordered" evidence="1">
    <location>
        <begin position="298"/>
        <end position="324"/>
    </location>
</feature>
<feature type="region of interest" description="Disordered" evidence="1">
    <location>
        <begin position="355"/>
        <end position="378"/>
    </location>
</feature>
<feature type="region of interest" description="Disordered" evidence="1">
    <location>
        <begin position="1"/>
        <end position="56"/>
    </location>
</feature>
<protein>
    <submittedName>
        <fullName evidence="2">Uncharacterized protein</fullName>
    </submittedName>
</protein>
<dbReference type="AlphaFoldDB" id="A0A9W8LZQ1"/>
<dbReference type="OrthoDB" id="5592487at2759"/>
<accession>A0A9W8LZQ1</accession>
<feature type="region of interest" description="Disordered" evidence="1">
    <location>
        <begin position="250"/>
        <end position="278"/>
    </location>
</feature>
<dbReference type="Proteomes" id="UP001139887">
    <property type="component" value="Unassembled WGS sequence"/>
</dbReference>
<dbReference type="EMBL" id="JANBUW010000077">
    <property type="protein sequence ID" value="KAJ2849449.1"/>
    <property type="molecule type" value="Genomic_DNA"/>
</dbReference>
<feature type="region of interest" description="Disordered" evidence="1">
    <location>
        <begin position="172"/>
        <end position="226"/>
    </location>
</feature>
<feature type="compositionally biased region" description="Polar residues" evidence="1">
    <location>
        <begin position="40"/>
        <end position="56"/>
    </location>
</feature>
<proteinExistence type="predicted"/>
<gene>
    <name evidence="2" type="ORF">IWW36_002610</name>
</gene>
<evidence type="ECO:0000313" key="3">
    <source>
        <dbReference type="Proteomes" id="UP001139887"/>
    </source>
</evidence>
<feature type="region of interest" description="Disordered" evidence="1">
    <location>
        <begin position="75"/>
        <end position="147"/>
    </location>
</feature>